<keyword evidence="6" id="KW-1185">Reference proteome</keyword>
<gene>
    <name evidence="5" type="ORF">GCM10022261_03350</name>
</gene>
<dbReference type="EMBL" id="BAABAZ010000003">
    <property type="protein sequence ID" value="GAA4282804.1"/>
    <property type="molecule type" value="Genomic_DNA"/>
</dbReference>
<evidence type="ECO:0000313" key="6">
    <source>
        <dbReference type="Proteomes" id="UP001501586"/>
    </source>
</evidence>
<feature type="chain" id="PRO_5046414521" description="TRAP-type C4-dicarboxylate transport system substrate-binding protein" evidence="4">
    <location>
        <begin position="29"/>
        <end position="431"/>
    </location>
</feature>
<comment type="caution">
    <text evidence="5">The sequence shown here is derived from an EMBL/GenBank/DDBJ whole genome shotgun (WGS) entry which is preliminary data.</text>
</comment>
<dbReference type="Pfam" id="PF03480">
    <property type="entry name" value="DctP"/>
    <property type="match status" value="1"/>
</dbReference>
<organism evidence="5 6">
    <name type="scientific">Brevibacterium daeguense</name>
    <dbReference type="NCBI Taxonomy" id="909936"/>
    <lineage>
        <taxon>Bacteria</taxon>
        <taxon>Bacillati</taxon>
        <taxon>Actinomycetota</taxon>
        <taxon>Actinomycetes</taxon>
        <taxon>Micrococcales</taxon>
        <taxon>Brevibacteriaceae</taxon>
        <taxon>Brevibacterium</taxon>
    </lineage>
</organism>
<dbReference type="InterPro" id="IPR018389">
    <property type="entry name" value="DctP_fam"/>
</dbReference>
<dbReference type="PANTHER" id="PTHR33376:SF7">
    <property type="entry name" value="C4-DICARBOXYLATE-BINDING PROTEIN DCTB"/>
    <property type="match status" value="1"/>
</dbReference>
<evidence type="ECO:0008006" key="7">
    <source>
        <dbReference type="Google" id="ProtNLM"/>
    </source>
</evidence>
<evidence type="ECO:0000256" key="2">
    <source>
        <dbReference type="ARBA" id="ARBA00022448"/>
    </source>
</evidence>
<proteinExistence type="inferred from homology"/>
<dbReference type="Proteomes" id="UP001501586">
    <property type="component" value="Unassembled WGS sequence"/>
</dbReference>
<dbReference type="InterPro" id="IPR038404">
    <property type="entry name" value="TRAP_DctP_sf"/>
</dbReference>
<evidence type="ECO:0000256" key="4">
    <source>
        <dbReference type="SAM" id="SignalP"/>
    </source>
</evidence>
<feature type="signal peptide" evidence="4">
    <location>
        <begin position="1"/>
        <end position="28"/>
    </location>
</feature>
<dbReference type="RefSeq" id="WP_236865387.1">
    <property type="nucleotide sequence ID" value="NZ_BAABAZ010000003.1"/>
</dbReference>
<keyword evidence="2" id="KW-0813">Transport</keyword>
<evidence type="ECO:0000313" key="5">
    <source>
        <dbReference type="EMBL" id="GAA4282804.1"/>
    </source>
</evidence>
<protein>
    <recommendedName>
        <fullName evidence="7">TRAP-type C4-dicarboxylate transport system substrate-binding protein</fullName>
    </recommendedName>
</protein>
<dbReference type="Gene3D" id="3.40.190.170">
    <property type="entry name" value="Bacterial extracellular solute-binding protein, family 7"/>
    <property type="match status" value="1"/>
</dbReference>
<sequence length="431" mass="45823">MTRAHHLRSPRTWLTAPLAVGTALVVTACGGSVGATGGNSGAGDTAGFDYGASQEDVDAAIADLDPVELVFQASSASPESVVAKSNTAFIEAVEERSGGKIKLDVVWGQAIAGYAEVDDALADGRVDISYTQPMYDPSHYTAYDSLIAVSGGLPQSPMAGELISNSVISDIAFQSETMKSEFEDRGLTRLLPSTANNGYYSLCTEPGTELADYDGRQVRIGASAHGELAQDLGASPVSLEYVETFEALQRNTLDCTFTPFNASIQGKFHDVAPHIGYATDQGLPRGWGAYAAGTKFQSLPLPYQQIVFDSLYQVVEQGLALAVDTNAMVIEEAKAKGGEVAEFGPEAKDVIATSNEDLMQQVVESGTLGDDLEGRMAASLEKWTGVVEELEYVDGGETSEMDEWYTEGEVDFAPISQRLFEDVVVPHRPGA</sequence>
<reference evidence="6" key="1">
    <citation type="journal article" date="2019" name="Int. J. Syst. Evol. Microbiol.">
        <title>The Global Catalogue of Microorganisms (GCM) 10K type strain sequencing project: providing services to taxonomists for standard genome sequencing and annotation.</title>
        <authorList>
            <consortium name="The Broad Institute Genomics Platform"/>
            <consortium name="The Broad Institute Genome Sequencing Center for Infectious Disease"/>
            <person name="Wu L."/>
            <person name="Ma J."/>
        </authorList>
    </citation>
    <scope>NUCLEOTIDE SEQUENCE [LARGE SCALE GENOMIC DNA]</scope>
    <source>
        <strain evidence="6">JCM 17458</strain>
    </source>
</reference>
<dbReference type="PROSITE" id="PS51257">
    <property type="entry name" value="PROKAR_LIPOPROTEIN"/>
    <property type="match status" value="1"/>
</dbReference>
<comment type="similarity">
    <text evidence="1">Belongs to the bacterial solute-binding protein 7 family.</text>
</comment>
<evidence type="ECO:0000256" key="1">
    <source>
        <dbReference type="ARBA" id="ARBA00009023"/>
    </source>
</evidence>
<accession>A0ABP8EFP9</accession>
<keyword evidence="3 4" id="KW-0732">Signal</keyword>
<evidence type="ECO:0000256" key="3">
    <source>
        <dbReference type="ARBA" id="ARBA00022729"/>
    </source>
</evidence>
<dbReference type="PANTHER" id="PTHR33376">
    <property type="match status" value="1"/>
</dbReference>
<name>A0ABP8EFP9_9MICO</name>